<evidence type="ECO:0000256" key="4">
    <source>
        <dbReference type="ARBA" id="ARBA00022692"/>
    </source>
</evidence>
<dbReference type="InterPro" id="IPR015876">
    <property type="entry name" value="Acyl-CoA_DS"/>
</dbReference>
<feature type="transmembrane region" description="Helical" evidence="12">
    <location>
        <begin position="102"/>
        <end position="121"/>
    </location>
</feature>
<dbReference type="GO" id="GO:0004768">
    <property type="term" value="F:stearoyl-CoA 9-desaturase activity"/>
    <property type="evidence" value="ECO:0007669"/>
    <property type="project" value="TreeGrafter"/>
</dbReference>
<proteinExistence type="inferred from homology"/>
<evidence type="ECO:0000256" key="2">
    <source>
        <dbReference type="ARBA" id="ARBA00009295"/>
    </source>
</evidence>
<dbReference type="PANTHER" id="PTHR11351">
    <property type="entry name" value="ACYL-COA DESATURASE"/>
    <property type="match status" value="1"/>
</dbReference>
<evidence type="ECO:0000256" key="7">
    <source>
        <dbReference type="ARBA" id="ARBA00023002"/>
    </source>
</evidence>
<evidence type="ECO:0000256" key="5">
    <source>
        <dbReference type="ARBA" id="ARBA00022832"/>
    </source>
</evidence>
<keyword evidence="9 12" id="KW-0472">Membrane</keyword>
<reference evidence="13" key="1">
    <citation type="submission" date="2020-11" db="EMBL/GenBank/DDBJ databases">
        <authorList>
            <person name="Tran Van P."/>
        </authorList>
    </citation>
    <scope>NUCLEOTIDE SEQUENCE</scope>
</reference>
<organism evidence="13">
    <name type="scientific">Oppiella nova</name>
    <dbReference type="NCBI Taxonomy" id="334625"/>
    <lineage>
        <taxon>Eukaryota</taxon>
        <taxon>Metazoa</taxon>
        <taxon>Ecdysozoa</taxon>
        <taxon>Arthropoda</taxon>
        <taxon>Chelicerata</taxon>
        <taxon>Arachnida</taxon>
        <taxon>Acari</taxon>
        <taxon>Acariformes</taxon>
        <taxon>Sarcoptiformes</taxon>
        <taxon>Oribatida</taxon>
        <taxon>Brachypylina</taxon>
        <taxon>Oppioidea</taxon>
        <taxon>Oppiidae</taxon>
        <taxon>Oppiella</taxon>
    </lineage>
</organism>
<dbReference type="PRINTS" id="PR00075">
    <property type="entry name" value="FACDDSATRASE"/>
</dbReference>
<keyword evidence="10 11" id="KW-0275">Fatty acid biosynthesis</keyword>
<dbReference type="Proteomes" id="UP000728032">
    <property type="component" value="Unassembled WGS sequence"/>
</dbReference>
<keyword evidence="14" id="KW-1185">Reference proteome</keyword>
<evidence type="ECO:0000256" key="9">
    <source>
        <dbReference type="ARBA" id="ARBA00023136"/>
    </source>
</evidence>
<dbReference type="PANTHER" id="PTHR11351:SF98">
    <property type="entry name" value="RE43130P"/>
    <property type="match status" value="1"/>
</dbReference>
<keyword evidence="8" id="KW-0443">Lipid metabolism</keyword>
<comment type="cofactor">
    <cofactor evidence="11">
        <name>Fe(2+)</name>
        <dbReference type="ChEBI" id="CHEBI:29033"/>
    </cofactor>
</comment>
<dbReference type="EMBL" id="OC944824">
    <property type="protein sequence ID" value="CAD7662927.1"/>
    <property type="molecule type" value="Genomic_DNA"/>
</dbReference>
<evidence type="ECO:0000313" key="14">
    <source>
        <dbReference type="Proteomes" id="UP000728032"/>
    </source>
</evidence>
<evidence type="ECO:0000256" key="10">
    <source>
        <dbReference type="ARBA" id="ARBA00023160"/>
    </source>
</evidence>
<accession>A0A7R9MMA5</accession>
<protein>
    <submittedName>
        <fullName evidence="13">Uncharacterized protein</fullName>
    </submittedName>
</protein>
<keyword evidence="4 11" id="KW-0812">Transmembrane</keyword>
<comment type="similarity">
    <text evidence="2 11">Belongs to the fatty acid desaturase type 1 family.</text>
</comment>
<evidence type="ECO:0000256" key="8">
    <source>
        <dbReference type="ARBA" id="ARBA00023098"/>
    </source>
</evidence>
<dbReference type="GO" id="GO:0005789">
    <property type="term" value="C:endoplasmic reticulum membrane"/>
    <property type="evidence" value="ECO:0007669"/>
    <property type="project" value="TreeGrafter"/>
</dbReference>
<sequence>MSIGFLGRPTGLFAGGVGDARDSSYTLQIYIIAMTQSSATETHTSNNNNEIGFKNGTEIDAKPKPEYKLELVWRNVILMIIVHLSGLYGLYLGMFFAQPTTVYFMFFVALLSSFGIQCGAHRLWCHRTYKAKLPLQILLAFMHILALENDIYEW</sequence>
<dbReference type="GO" id="GO:0005506">
    <property type="term" value="F:iron ion binding"/>
    <property type="evidence" value="ECO:0007669"/>
    <property type="project" value="TreeGrafter"/>
</dbReference>
<keyword evidence="3 11" id="KW-0444">Lipid biosynthesis</keyword>
<evidence type="ECO:0000256" key="1">
    <source>
        <dbReference type="ARBA" id="ARBA00004141"/>
    </source>
</evidence>
<name>A0A7R9MMA5_9ACAR</name>
<gene>
    <name evidence="13" type="ORF">ONB1V03_LOCUS19487</name>
</gene>
<keyword evidence="7 11" id="KW-0560">Oxidoreductase</keyword>
<keyword evidence="6 12" id="KW-1133">Transmembrane helix</keyword>
<dbReference type="EMBL" id="CAJPVJ010029999">
    <property type="protein sequence ID" value="CAG2180064.1"/>
    <property type="molecule type" value="Genomic_DNA"/>
</dbReference>
<feature type="transmembrane region" description="Helical" evidence="12">
    <location>
        <begin position="72"/>
        <end position="96"/>
    </location>
</feature>
<feature type="non-terminal residue" evidence="13">
    <location>
        <position position="154"/>
    </location>
</feature>
<dbReference type="GO" id="GO:0006636">
    <property type="term" value="P:unsaturated fatty acid biosynthetic process"/>
    <property type="evidence" value="ECO:0007669"/>
    <property type="project" value="TreeGrafter"/>
</dbReference>
<evidence type="ECO:0000256" key="11">
    <source>
        <dbReference type="RuleBase" id="RU000581"/>
    </source>
</evidence>
<evidence type="ECO:0000256" key="6">
    <source>
        <dbReference type="ARBA" id="ARBA00022989"/>
    </source>
</evidence>
<comment type="domain">
    <text evidence="11">The histidine box domains are involved in binding the catalytic metal ions.</text>
</comment>
<keyword evidence="5" id="KW-0276">Fatty acid metabolism</keyword>
<evidence type="ECO:0000256" key="12">
    <source>
        <dbReference type="SAM" id="Phobius"/>
    </source>
</evidence>
<dbReference type="AlphaFoldDB" id="A0A7R9MMA5"/>
<comment type="subcellular location">
    <subcellularLocation>
        <location evidence="1">Membrane</location>
        <topology evidence="1">Multi-pass membrane protein</topology>
    </subcellularLocation>
</comment>
<dbReference type="OrthoDB" id="7437350at2759"/>
<evidence type="ECO:0000256" key="3">
    <source>
        <dbReference type="ARBA" id="ARBA00022516"/>
    </source>
</evidence>
<evidence type="ECO:0000313" key="13">
    <source>
        <dbReference type="EMBL" id="CAD7662927.1"/>
    </source>
</evidence>